<protein>
    <submittedName>
        <fullName evidence="5">Multi-sensor signal transduction histidine kinase</fullName>
    </submittedName>
</protein>
<dbReference type="Pfam" id="PF08448">
    <property type="entry name" value="PAS_4"/>
    <property type="match status" value="1"/>
</dbReference>
<dbReference type="EMBL" id="CP001687">
    <property type="protein sequence ID" value="ACV13181.1"/>
    <property type="molecule type" value="Genomic_DNA"/>
</dbReference>
<dbReference type="SMART" id="SM00091">
    <property type="entry name" value="PAS"/>
    <property type="match status" value="1"/>
</dbReference>
<dbReference type="OrthoDB" id="3369at2157"/>
<dbReference type="InterPro" id="IPR036890">
    <property type="entry name" value="HATPase_C_sf"/>
</dbReference>
<dbReference type="Pfam" id="PF02518">
    <property type="entry name" value="HATPase_c"/>
    <property type="match status" value="1"/>
</dbReference>
<keyword evidence="1 2" id="KW-0597">Phosphoprotein</keyword>
<dbReference type="SUPFAM" id="SSF52172">
    <property type="entry name" value="CheY-like"/>
    <property type="match status" value="1"/>
</dbReference>
<reference evidence="5 6" key="1">
    <citation type="journal article" date="2009" name="Stand. Genomic Sci.">
        <title>Complete genome sequence of Halorhabdus utahensis type strain (AX-2).</title>
        <authorList>
            <person name="Anderson I."/>
            <person name="Tindall B.J."/>
            <person name="Pomrenke H."/>
            <person name="Goker M."/>
            <person name="Lapidus A."/>
            <person name="Nolan M."/>
            <person name="Copeland A."/>
            <person name="Glavina Del Rio T."/>
            <person name="Chen F."/>
            <person name="Tice H."/>
            <person name="Cheng J.F."/>
            <person name="Lucas S."/>
            <person name="Chertkov O."/>
            <person name="Bruce D."/>
            <person name="Brettin T."/>
            <person name="Detter J.C."/>
            <person name="Han C."/>
            <person name="Goodwin L."/>
            <person name="Land M."/>
            <person name="Hauser L."/>
            <person name="Chang Y.J."/>
            <person name="Jeffries C.D."/>
            <person name="Pitluck S."/>
            <person name="Pati A."/>
            <person name="Mavromatis K."/>
            <person name="Ivanova N."/>
            <person name="Ovchinnikova G."/>
            <person name="Chen A."/>
            <person name="Palaniappan K."/>
            <person name="Chain P."/>
            <person name="Rohde M."/>
            <person name="Bristow J."/>
            <person name="Eisen J.A."/>
            <person name="Markowitz V."/>
            <person name="Hugenholtz P."/>
            <person name="Kyrpides N.C."/>
            <person name="Klenk H.P."/>
        </authorList>
    </citation>
    <scope>NUCLEOTIDE SEQUENCE [LARGE SCALE GENOMIC DNA]</scope>
    <source>
        <strain evidence="6">DSM 12940 / JCM 11049 / AX-2</strain>
    </source>
</reference>
<dbReference type="CDD" id="cd00075">
    <property type="entry name" value="HATPase"/>
    <property type="match status" value="1"/>
</dbReference>
<dbReference type="InterPro" id="IPR001789">
    <property type="entry name" value="Sig_transdc_resp-reg_receiver"/>
</dbReference>
<dbReference type="InterPro" id="IPR011006">
    <property type="entry name" value="CheY-like_superfamily"/>
</dbReference>
<dbReference type="eggNOG" id="arCOG02387">
    <property type="taxonomic scope" value="Archaea"/>
</dbReference>
<dbReference type="SMART" id="SM00387">
    <property type="entry name" value="HATPase_c"/>
    <property type="match status" value="1"/>
</dbReference>
<dbReference type="PROSITE" id="PS50109">
    <property type="entry name" value="HIS_KIN"/>
    <property type="match status" value="1"/>
</dbReference>
<evidence type="ECO:0000313" key="6">
    <source>
        <dbReference type="Proteomes" id="UP000002071"/>
    </source>
</evidence>
<dbReference type="SUPFAM" id="SSF55874">
    <property type="entry name" value="ATPase domain of HSP90 chaperone/DNA topoisomerase II/histidine kinase"/>
    <property type="match status" value="1"/>
</dbReference>
<dbReference type="RefSeq" id="WP_015790743.1">
    <property type="nucleotide sequence ID" value="NC_013158.1"/>
</dbReference>
<dbReference type="PROSITE" id="PS50110">
    <property type="entry name" value="RESPONSE_REGULATORY"/>
    <property type="match status" value="1"/>
</dbReference>
<dbReference type="InterPro" id="IPR003594">
    <property type="entry name" value="HATPase_dom"/>
</dbReference>
<dbReference type="SUPFAM" id="SSF55785">
    <property type="entry name" value="PYP-like sensor domain (PAS domain)"/>
    <property type="match status" value="1"/>
</dbReference>
<dbReference type="InterPro" id="IPR000014">
    <property type="entry name" value="PAS"/>
</dbReference>
<dbReference type="KEGG" id="hut:Huta_3020"/>
<dbReference type="GO" id="GO:0000155">
    <property type="term" value="F:phosphorelay sensor kinase activity"/>
    <property type="evidence" value="ECO:0007669"/>
    <property type="project" value="TreeGrafter"/>
</dbReference>
<dbReference type="PANTHER" id="PTHR43547">
    <property type="entry name" value="TWO-COMPONENT HISTIDINE KINASE"/>
    <property type="match status" value="1"/>
</dbReference>
<feature type="modified residue" description="4-aspartylphosphate" evidence="2">
    <location>
        <position position="58"/>
    </location>
</feature>
<dbReference type="InterPro" id="IPR005467">
    <property type="entry name" value="His_kinase_dom"/>
</dbReference>
<sequence length="483" mass="53215">MNEPSSIDVLLVDDSGFFRTVVSDKLAGWEALSVRKASSGPEALEILDREAIDCVVSDFEMPEMTGLELYERVEAEYGLPFVLLTGQGDEETASRAIGTGVDDYLRKEEIAESGQLDLLANRIQNVVAQRQAREKYELLVNNTPDEISQVTHDGTIMAANEAAGRSFDTTKTALVGQHLTDILPKETAAGRLKEGRRALAINSAVTFQDSVGYRHFHNVAVPVRVGSEADSFQLITRDITQQKRREQQLEDRTEKLAVINRLVRHDIKNDIQLLIAWADGVSDHVDDDGQEYLARIQDTCDHISELTNITRDFVESIGSDTDLEYSSVNLPYILESEVEKADRRYENLRVTIEGEVPNVSVRGNELLSSVFGNLLSNAVRHHDGEDPQVTIRVEMDETDVRVSLADNGPGIPESNLDSIFGKGEMGPESPGTGIGLYLVHTIVDQFGGHVSVENTPEQPEGADATVVEDATGCVFTVELQKHV</sequence>
<dbReference type="NCBIfam" id="TIGR00229">
    <property type="entry name" value="sensory_box"/>
    <property type="match status" value="1"/>
</dbReference>
<dbReference type="STRING" id="519442.Huta_3020"/>
<evidence type="ECO:0000313" key="5">
    <source>
        <dbReference type="EMBL" id="ACV13181.1"/>
    </source>
</evidence>
<dbReference type="InterPro" id="IPR004358">
    <property type="entry name" value="Sig_transdc_His_kin-like_C"/>
</dbReference>
<feature type="domain" description="Histidine kinase" evidence="3">
    <location>
        <begin position="262"/>
        <end position="483"/>
    </location>
</feature>
<dbReference type="Pfam" id="PF00072">
    <property type="entry name" value="Response_reg"/>
    <property type="match status" value="1"/>
</dbReference>
<dbReference type="PANTHER" id="PTHR43547:SF2">
    <property type="entry name" value="HYBRID SIGNAL TRANSDUCTION HISTIDINE KINASE C"/>
    <property type="match status" value="1"/>
</dbReference>
<evidence type="ECO:0000256" key="1">
    <source>
        <dbReference type="ARBA" id="ARBA00022553"/>
    </source>
</evidence>
<evidence type="ECO:0000259" key="3">
    <source>
        <dbReference type="PROSITE" id="PS50109"/>
    </source>
</evidence>
<dbReference type="Gene3D" id="3.30.450.20">
    <property type="entry name" value="PAS domain"/>
    <property type="match status" value="1"/>
</dbReference>
<evidence type="ECO:0000256" key="2">
    <source>
        <dbReference type="PROSITE-ProRule" id="PRU00169"/>
    </source>
</evidence>
<dbReference type="InterPro" id="IPR035965">
    <property type="entry name" value="PAS-like_dom_sf"/>
</dbReference>
<dbReference type="InterPro" id="IPR013656">
    <property type="entry name" value="PAS_4"/>
</dbReference>
<dbReference type="Gene3D" id="3.30.565.10">
    <property type="entry name" value="Histidine kinase-like ATPase, C-terminal domain"/>
    <property type="match status" value="1"/>
</dbReference>
<dbReference type="Proteomes" id="UP000002071">
    <property type="component" value="Chromosome"/>
</dbReference>
<organism evidence="5 6">
    <name type="scientific">Halorhabdus utahensis (strain DSM 12940 / JCM 11049 / AX-2)</name>
    <dbReference type="NCBI Taxonomy" id="519442"/>
    <lineage>
        <taxon>Archaea</taxon>
        <taxon>Methanobacteriati</taxon>
        <taxon>Methanobacteriota</taxon>
        <taxon>Stenosarchaea group</taxon>
        <taxon>Halobacteria</taxon>
        <taxon>Halobacteriales</taxon>
        <taxon>Haloarculaceae</taxon>
        <taxon>Halorhabdus</taxon>
    </lineage>
</organism>
<evidence type="ECO:0000259" key="4">
    <source>
        <dbReference type="PROSITE" id="PS50110"/>
    </source>
</evidence>
<dbReference type="eggNOG" id="arCOG06219">
    <property type="taxonomic scope" value="Archaea"/>
</dbReference>
<dbReference type="AlphaFoldDB" id="C7NSP5"/>
<dbReference type="Gene3D" id="3.40.50.2300">
    <property type="match status" value="1"/>
</dbReference>
<name>C7NSP5_HALUD</name>
<keyword evidence="5" id="KW-0808">Transferase</keyword>
<dbReference type="GeneID" id="8385329"/>
<accession>C7NSP5</accession>
<proteinExistence type="predicted"/>
<dbReference type="HOGENOM" id="CLU_000445_114_58_2"/>
<keyword evidence="6" id="KW-1185">Reference proteome</keyword>
<keyword evidence="5" id="KW-0418">Kinase</keyword>
<gene>
    <name evidence="5" type="ordered locus">Huta_3020</name>
</gene>
<dbReference type="CDD" id="cd00156">
    <property type="entry name" value="REC"/>
    <property type="match status" value="1"/>
</dbReference>
<feature type="domain" description="Response regulatory" evidence="4">
    <location>
        <begin position="8"/>
        <end position="122"/>
    </location>
</feature>
<dbReference type="PRINTS" id="PR00344">
    <property type="entry name" value="BCTRLSENSOR"/>
</dbReference>
<dbReference type="SMART" id="SM00448">
    <property type="entry name" value="REC"/>
    <property type="match status" value="1"/>
</dbReference>